<reference evidence="8 9" key="1">
    <citation type="submission" date="2019-09" db="EMBL/GenBank/DDBJ databases">
        <title>Draft genome sequencing and comparative genomics of hatchery-associated Vibrios.</title>
        <authorList>
            <person name="Kehlet-Delgado H."/>
            <person name="Mueller R.S."/>
        </authorList>
    </citation>
    <scope>NUCLEOTIDE SEQUENCE [LARGE SCALE GENOMIC DNA]</scope>
    <source>
        <strain evidence="8 9">99-46-Y</strain>
    </source>
</reference>
<comment type="caution">
    <text evidence="8">The sequence shown here is derived from an EMBL/GenBank/DDBJ whole genome shotgun (WGS) entry which is preliminary data.</text>
</comment>
<evidence type="ECO:0000313" key="9">
    <source>
        <dbReference type="Proteomes" id="UP000565719"/>
    </source>
</evidence>
<feature type="domain" description="UvrD-like helicase ATP-binding" evidence="7">
    <location>
        <begin position="18"/>
        <end position="276"/>
    </location>
</feature>
<dbReference type="GO" id="GO:0043138">
    <property type="term" value="F:3'-5' DNA helicase activity"/>
    <property type="evidence" value="ECO:0007669"/>
    <property type="project" value="TreeGrafter"/>
</dbReference>
<evidence type="ECO:0000256" key="5">
    <source>
        <dbReference type="ARBA" id="ARBA00034923"/>
    </source>
</evidence>
<dbReference type="GO" id="GO:0005524">
    <property type="term" value="F:ATP binding"/>
    <property type="evidence" value="ECO:0007669"/>
    <property type="project" value="UniProtKB-UniRule"/>
</dbReference>
<evidence type="ECO:0000256" key="1">
    <source>
        <dbReference type="ARBA" id="ARBA00022741"/>
    </source>
</evidence>
<dbReference type="GO" id="GO:0003677">
    <property type="term" value="F:DNA binding"/>
    <property type="evidence" value="ECO:0007669"/>
    <property type="project" value="InterPro"/>
</dbReference>
<keyword evidence="2 6" id="KW-0378">Hydrolase</keyword>
<proteinExistence type="predicted"/>
<organism evidence="8 9">
    <name type="scientific">Vibrio pectenicida</name>
    <dbReference type="NCBI Taxonomy" id="62763"/>
    <lineage>
        <taxon>Bacteria</taxon>
        <taxon>Pseudomonadati</taxon>
        <taxon>Pseudomonadota</taxon>
        <taxon>Gammaproteobacteria</taxon>
        <taxon>Vibrionales</taxon>
        <taxon>Vibrionaceae</taxon>
        <taxon>Vibrio</taxon>
    </lineage>
</organism>
<dbReference type="GO" id="GO:0016787">
    <property type="term" value="F:hydrolase activity"/>
    <property type="evidence" value="ECO:0007669"/>
    <property type="project" value="UniProtKB-UniRule"/>
</dbReference>
<keyword evidence="1 6" id="KW-0547">Nucleotide-binding</keyword>
<evidence type="ECO:0000256" key="6">
    <source>
        <dbReference type="PROSITE-ProRule" id="PRU00560"/>
    </source>
</evidence>
<evidence type="ECO:0000256" key="3">
    <source>
        <dbReference type="ARBA" id="ARBA00022806"/>
    </source>
</evidence>
<dbReference type="AlphaFoldDB" id="A0A7Y4A0N8"/>
<evidence type="ECO:0000256" key="2">
    <source>
        <dbReference type="ARBA" id="ARBA00022801"/>
    </source>
</evidence>
<evidence type="ECO:0000259" key="7">
    <source>
        <dbReference type="PROSITE" id="PS51198"/>
    </source>
</evidence>
<dbReference type="InterPro" id="IPR000212">
    <property type="entry name" value="DNA_helicase_UvrD/REP"/>
</dbReference>
<evidence type="ECO:0000313" key="8">
    <source>
        <dbReference type="EMBL" id="NOH72595.1"/>
    </source>
</evidence>
<protein>
    <recommendedName>
        <fullName evidence="5">DNA 3'-5' helicase II</fullName>
    </recommendedName>
</protein>
<gene>
    <name evidence="8" type="ORF">F0225_14775</name>
</gene>
<dbReference type="PROSITE" id="PS51198">
    <property type="entry name" value="UVRD_HELICASE_ATP_BIND"/>
    <property type="match status" value="1"/>
</dbReference>
<accession>A0A7Y4A0N8</accession>
<dbReference type="GO" id="GO:0000725">
    <property type="term" value="P:recombinational repair"/>
    <property type="evidence" value="ECO:0007669"/>
    <property type="project" value="TreeGrafter"/>
</dbReference>
<dbReference type="RefSeq" id="WP_171361707.1">
    <property type="nucleotide sequence ID" value="NZ_VTXC01000044.1"/>
</dbReference>
<dbReference type="Pfam" id="PF13245">
    <property type="entry name" value="AAA_19"/>
    <property type="match status" value="1"/>
</dbReference>
<name>A0A7Y4A0N8_9VIBR</name>
<sequence length="641" mass="72601">MSEQFYLAGTKPIDHDNKVDEGIRECLSIGSGKSFITFAGAGSGKTYSLKKALEFLKAQYSNDFILKGKQIAVVTFTNNAADEIKERIEQSPIFTVSTIHSFCWSAIAGFNEDIRKWYLEKIPTDLEGLEEKERKGRSGKASDARKRDIIRLTKKMEWLAEPRSFIYDPNGVDSSPNSLSHADVLKIFSTFLINKPMMAEVIVNKFPFIFLDESQDTNKDVVSAFFELQDTKSDKVVIGLFGDTMQRIFGGGEPELGNTKPSDWTTFNKEMNHRSARRIVGLGNQIRNAGDERKQYAQEGAAEGYVRYFLLQQGVLDKDDIELKIRETMAEVTGDADWINIQSKETAILLLEHKMAGRRLGFDALWDKLSKSGKIKDRISEGENTELNFFAGIVFPIAEASLKKNRSELMSILRETKSPLLEASVLDAHKDDPLALARAAEHAFRCVISNVEVSFREVLEVLAEYNLLRIPAKLQSFVATTEERMVESKLDQAEATLQVKPEPEEWDDSEISAWAEALETDFFQIRNYKEYIEENSIFRTHQGVKGNEFDRVMVVMDDDEAGGFSFSYEQYFGVKELSQSSKKKQDAGEETGLDRTRRLFYVTSTRAKSSLAHVIYTSDVNGLKTNLIERKFAREGEIIEL</sequence>
<dbReference type="InterPro" id="IPR014016">
    <property type="entry name" value="UvrD-like_ATP-bd"/>
</dbReference>
<dbReference type="SUPFAM" id="SSF52540">
    <property type="entry name" value="P-loop containing nucleoside triphosphate hydrolases"/>
    <property type="match status" value="1"/>
</dbReference>
<dbReference type="PANTHER" id="PTHR11070">
    <property type="entry name" value="UVRD / RECB / PCRA DNA HELICASE FAMILY MEMBER"/>
    <property type="match status" value="1"/>
</dbReference>
<feature type="binding site" evidence="6">
    <location>
        <begin position="39"/>
        <end position="46"/>
    </location>
    <ligand>
        <name>ATP</name>
        <dbReference type="ChEBI" id="CHEBI:30616"/>
    </ligand>
</feature>
<dbReference type="Gene3D" id="3.40.50.300">
    <property type="entry name" value="P-loop containing nucleotide triphosphate hydrolases"/>
    <property type="match status" value="2"/>
</dbReference>
<evidence type="ECO:0000256" key="4">
    <source>
        <dbReference type="ARBA" id="ARBA00022840"/>
    </source>
</evidence>
<keyword evidence="3 6" id="KW-0347">Helicase</keyword>
<dbReference type="Proteomes" id="UP000565719">
    <property type="component" value="Unassembled WGS sequence"/>
</dbReference>
<dbReference type="PANTHER" id="PTHR11070:SF2">
    <property type="entry name" value="ATP-DEPENDENT DNA HELICASE SRS2"/>
    <property type="match status" value="1"/>
</dbReference>
<dbReference type="InterPro" id="IPR027417">
    <property type="entry name" value="P-loop_NTPase"/>
</dbReference>
<keyword evidence="4 6" id="KW-0067">ATP-binding</keyword>
<dbReference type="EMBL" id="VTXC01000044">
    <property type="protein sequence ID" value="NOH72595.1"/>
    <property type="molecule type" value="Genomic_DNA"/>
</dbReference>